<name>A0A7J6KTQ5_PEROL</name>
<comment type="caution">
    <text evidence="4">The sequence shown here is derived from an EMBL/GenBank/DDBJ whole genome shotgun (WGS) entry which is preliminary data.</text>
</comment>
<dbReference type="PROSITE" id="PS50084">
    <property type="entry name" value="KH_TYPE_1"/>
    <property type="match status" value="2"/>
</dbReference>
<dbReference type="Proteomes" id="UP000572268">
    <property type="component" value="Unassembled WGS sequence"/>
</dbReference>
<reference evidence="4 5" key="1">
    <citation type="submission" date="2020-04" db="EMBL/GenBank/DDBJ databases">
        <title>Perkinsus olseni comparative genomics.</title>
        <authorList>
            <person name="Bogema D.R."/>
        </authorList>
    </citation>
    <scope>NUCLEOTIDE SEQUENCE [LARGE SCALE GENOMIC DNA]</scope>
    <source>
        <strain evidence="4">ATCC PRA-31</strain>
    </source>
</reference>
<feature type="compositionally biased region" description="Basic and acidic residues" evidence="2">
    <location>
        <begin position="483"/>
        <end position="495"/>
    </location>
</feature>
<dbReference type="GO" id="GO:0045182">
    <property type="term" value="F:translation regulator activity"/>
    <property type="evidence" value="ECO:0007669"/>
    <property type="project" value="TreeGrafter"/>
</dbReference>
<dbReference type="Pfam" id="PF00013">
    <property type="entry name" value="KH_1"/>
    <property type="match status" value="1"/>
</dbReference>
<dbReference type="GO" id="GO:0003730">
    <property type="term" value="F:mRNA 3'-UTR binding"/>
    <property type="evidence" value="ECO:0007669"/>
    <property type="project" value="TreeGrafter"/>
</dbReference>
<protein>
    <submittedName>
        <fullName evidence="4">Fragile X mental retardation</fullName>
    </submittedName>
</protein>
<dbReference type="GO" id="GO:0005634">
    <property type="term" value="C:nucleus"/>
    <property type="evidence" value="ECO:0007669"/>
    <property type="project" value="TreeGrafter"/>
</dbReference>
<dbReference type="InterPro" id="IPR036612">
    <property type="entry name" value="KH_dom_type_1_sf"/>
</dbReference>
<dbReference type="EMBL" id="JABANN010001240">
    <property type="protein sequence ID" value="KAF4650480.1"/>
    <property type="molecule type" value="Genomic_DNA"/>
</dbReference>
<gene>
    <name evidence="4" type="primary">FMR1_1</name>
    <name evidence="4" type="ORF">FOL46_000950</name>
</gene>
<dbReference type="PANTHER" id="PTHR10603">
    <property type="entry name" value="FRAGILE X MENTAL RETARDATION SYNDROME-RELATED PROTEIN"/>
    <property type="match status" value="1"/>
</dbReference>
<dbReference type="CDD" id="cd00105">
    <property type="entry name" value="KH-I"/>
    <property type="match status" value="1"/>
</dbReference>
<dbReference type="Gene3D" id="3.30.1370.10">
    <property type="entry name" value="K Homology domain, type 1"/>
    <property type="match status" value="2"/>
</dbReference>
<organism evidence="4 5">
    <name type="scientific">Perkinsus olseni</name>
    <name type="common">Perkinsus atlanticus</name>
    <dbReference type="NCBI Taxonomy" id="32597"/>
    <lineage>
        <taxon>Eukaryota</taxon>
        <taxon>Sar</taxon>
        <taxon>Alveolata</taxon>
        <taxon>Perkinsozoa</taxon>
        <taxon>Perkinsea</taxon>
        <taxon>Perkinsida</taxon>
        <taxon>Perkinsidae</taxon>
        <taxon>Perkinsus</taxon>
    </lineage>
</organism>
<feature type="region of interest" description="Disordered" evidence="2">
    <location>
        <begin position="418"/>
        <end position="504"/>
    </location>
</feature>
<dbReference type="InterPro" id="IPR004087">
    <property type="entry name" value="KH_dom"/>
</dbReference>
<evidence type="ECO:0000259" key="3">
    <source>
        <dbReference type="PROSITE" id="PS51641"/>
    </source>
</evidence>
<dbReference type="InterPro" id="IPR004088">
    <property type="entry name" value="KH_dom_type_1"/>
</dbReference>
<dbReference type="SMART" id="SM00322">
    <property type="entry name" value="KH"/>
    <property type="match status" value="1"/>
</dbReference>
<dbReference type="GO" id="GO:0051028">
    <property type="term" value="P:mRNA transport"/>
    <property type="evidence" value="ECO:0007669"/>
    <property type="project" value="TreeGrafter"/>
</dbReference>
<sequence>MAECSTPSTLSGLDRDSVHRYSPLVEIRDETAPQKWFEGYLADVDVAKKMITVAFQDDVWGPKTVPMSQARLVPSLTSKALSSAYEYMPREGDTVEVRSPATGHAPVSWWSGEIVSIRADEFFYVKNSELHEPIIVERANLRRPMGCPDDGSDSGRSLSPTSLSDLSSETVKVPKVLGDWIMSDDGQGCLNQVAIKSGLLKITPRADQKTGPSVTLIGSQRDIHRAKLLLDVHVKHQKEIQGFHEKRQAMLDALSSRREKLESQESASFNIDSDLVGVMIGKNGAHINRVIKDYGVEVNVADKGTARDPKSRRVVIYGPSVEAVNKARAELEYLTERYPIPQDCIGWVIGRRFATLHEIADSANLNYARLDESTGSPCLVLSGRRQDLDDAKLLLDSHLQYHDVFEDMAKESRELGDEFYRLGDGPGPRRGKGKGKGKGGGGGGKGRSRGSGSFDSVNSAGAGRPNRLARRKGSGAQRSSGSDGKKWVQVKKDGAPKAGALSAS</sequence>
<feature type="compositionally biased region" description="Low complexity" evidence="2">
    <location>
        <begin position="157"/>
        <end position="166"/>
    </location>
</feature>
<keyword evidence="1" id="KW-0694">RNA-binding</keyword>
<dbReference type="GO" id="GO:0048513">
    <property type="term" value="P:animal organ development"/>
    <property type="evidence" value="ECO:0007669"/>
    <property type="project" value="TreeGrafter"/>
</dbReference>
<dbReference type="GO" id="GO:0043488">
    <property type="term" value="P:regulation of mRNA stability"/>
    <property type="evidence" value="ECO:0007669"/>
    <property type="project" value="TreeGrafter"/>
</dbReference>
<dbReference type="GO" id="GO:0045727">
    <property type="term" value="P:positive regulation of translation"/>
    <property type="evidence" value="ECO:0007669"/>
    <property type="project" value="TreeGrafter"/>
</dbReference>
<dbReference type="GO" id="GO:0010494">
    <property type="term" value="C:cytoplasmic stress granule"/>
    <property type="evidence" value="ECO:0007669"/>
    <property type="project" value="TreeGrafter"/>
</dbReference>
<proteinExistence type="predicted"/>
<dbReference type="AlphaFoldDB" id="A0A7J6KTQ5"/>
<dbReference type="InterPro" id="IPR041560">
    <property type="entry name" value="Tudor_FRM1"/>
</dbReference>
<accession>A0A7J6KTQ5</accession>
<dbReference type="SUPFAM" id="SSF54791">
    <property type="entry name" value="Eukaryotic type KH-domain (KH-domain type I)"/>
    <property type="match status" value="2"/>
</dbReference>
<feature type="region of interest" description="Disordered" evidence="2">
    <location>
        <begin position="143"/>
        <end position="166"/>
    </location>
</feature>
<dbReference type="PANTHER" id="PTHR10603:SF7">
    <property type="entry name" value="FRAGILE X MESSENGER RIBONUCLEOPROTEIN 1 HOMOLOG"/>
    <property type="match status" value="1"/>
</dbReference>
<feature type="domain" description="Agenet-like" evidence="3">
    <location>
        <begin position="93"/>
        <end position="144"/>
    </location>
</feature>
<evidence type="ECO:0000313" key="4">
    <source>
        <dbReference type="EMBL" id="KAF4650480.1"/>
    </source>
</evidence>
<evidence type="ECO:0000313" key="5">
    <source>
        <dbReference type="Proteomes" id="UP000572268"/>
    </source>
</evidence>
<dbReference type="PROSITE" id="PS51641">
    <property type="entry name" value="AGENET_LIKE"/>
    <property type="match status" value="1"/>
</dbReference>
<evidence type="ECO:0000256" key="1">
    <source>
        <dbReference type="PROSITE-ProRule" id="PRU00117"/>
    </source>
</evidence>
<evidence type="ECO:0000256" key="2">
    <source>
        <dbReference type="SAM" id="MobiDB-lite"/>
    </source>
</evidence>
<dbReference type="InterPro" id="IPR040148">
    <property type="entry name" value="FMR1"/>
</dbReference>